<sequence>MAVLPGKSSSDPVDGNLAATYTLIYSFLTKHSHTKAAEALKKSAKDVVVLKDNMEVDGPSLDRIVKEWKTLAPK</sequence>
<gene>
    <name evidence="1" type="ORF">PHLCEN_2v7829</name>
</gene>
<dbReference type="EMBL" id="MLYV02000787">
    <property type="protein sequence ID" value="PSR77639.1"/>
    <property type="molecule type" value="Genomic_DNA"/>
</dbReference>
<dbReference type="OrthoDB" id="5599646at2759"/>
<dbReference type="Proteomes" id="UP000186601">
    <property type="component" value="Unassembled WGS sequence"/>
</dbReference>
<keyword evidence="2" id="KW-1185">Reference proteome</keyword>
<proteinExistence type="predicted"/>
<organism evidence="1 2">
    <name type="scientific">Hermanssonia centrifuga</name>
    <dbReference type="NCBI Taxonomy" id="98765"/>
    <lineage>
        <taxon>Eukaryota</taxon>
        <taxon>Fungi</taxon>
        <taxon>Dikarya</taxon>
        <taxon>Basidiomycota</taxon>
        <taxon>Agaricomycotina</taxon>
        <taxon>Agaricomycetes</taxon>
        <taxon>Polyporales</taxon>
        <taxon>Meruliaceae</taxon>
        <taxon>Hermanssonia</taxon>
    </lineage>
</organism>
<accession>A0A2R6NW69</accession>
<evidence type="ECO:0000313" key="2">
    <source>
        <dbReference type="Proteomes" id="UP000186601"/>
    </source>
</evidence>
<comment type="caution">
    <text evidence="1">The sequence shown here is derived from an EMBL/GenBank/DDBJ whole genome shotgun (WGS) entry which is preliminary data.</text>
</comment>
<evidence type="ECO:0000313" key="1">
    <source>
        <dbReference type="EMBL" id="PSR77639.1"/>
    </source>
</evidence>
<evidence type="ECO:0008006" key="3">
    <source>
        <dbReference type="Google" id="ProtNLM"/>
    </source>
</evidence>
<dbReference type="AlphaFoldDB" id="A0A2R6NW69"/>
<protein>
    <recommendedName>
        <fullName evidence="3">LisH domain-containing protein</fullName>
    </recommendedName>
</protein>
<dbReference type="STRING" id="98765.A0A2R6NW69"/>
<reference evidence="1 2" key="1">
    <citation type="submission" date="2018-02" db="EMBL/GenBank/DDBJ databases">
        <title>Genome sequence of the basidiomycete white-rot fungus Phlebia centrifuga.</title>
        <authorList>
            <person name="Granchi Z."/>
            <person name="Peng M."/>
            <person name="de Vries R.P."/>
            <person name="Hilden K."/>
            <person name="Makela M.R."/>
            <person name="Grigoriev I."/>
            <person name="Riley R."/>
        </authorList>
    </citation>
    <scope>NUCLEOTIDE SEQUENCE [LARGE SCALE GENOMIC DNA]</scope>
    <source>
        <strain evidence="1 2">FBCC195</strain>
    </source>
</reference>
<name>A0A2R6NW69_9APHY</name>